<evidence type="ECO:0000256" key="1">
    <source>
        <dbReference type="ARBA" id="ARBA00001561"/>
    </source>
</evidence>
<name>A0A286E3P4_9ACTN</name>
<dbReference type="OrthoDB" id="66275at2"/>
<organism evidence="6 7">
    <name type="scientific">Streptomyces zhaozhouensis</name>
    <dbReference type="NCBI Taxonomy" id="1300267"/>
    <lineage>
        <taxon>Bacteria</taxon>
        <taxon>Bacillati</taxon>
        <taxon>Actinomycetota</taxon>
        <taxon>Actinomycetes</taxon>
        <taxon>Kitasatosporales</taxon>
        <taxon>Streptomycetaceae</taxon>
        <taxon>Streptomyces</taxon>
    </lineage>
</organism>
<dbReference type="AlphaFoldDB" id="A0A286E3P4"/>
<dbReference type="InterPro" id="IPR051206">
    <property type="entry name" value="NAMLAA_amidase_2"/>
</dbReference>
<keyword evidence="3" id="KW-0378">Hydrolase</keyword>
<evidence type="ECO:0000256" key="2">
    <source>
        <dbReference type="ARBA" id="ARBA00011901"/>
    </source>
</evidence>
<dbReference type="Pfam" id="PF01510">
    <property type="entry name" value="Amidase_2"/>
    <property type="match status" value="1"/>
</dbReference>
<dbReference type="InterPro" id="IPR002502">
    <property type="entry name" value="Amidase_domain"/>
</dbReference>
<evidence type="ECO:0000256" key="3">
    <source>
        <dbReference type="ARBA" id="ARBA00022801"/>
    </source>
</evidence>
<dbReference type="EMBL" id="OCNE01000022">
    <property type="protein sequence ID" value="SOD65527.1"/>
    <property type="molecule type" value="Genomic_DNA"/>
</dbReference>
<dbReference type="PANTHER" id="PTHR30417:SF1">
    <property type="entry name" value="N-ACETYLMURAMOYL-L-ALANINE AMIDASE AMID"/>
    <property type="match status" value="1"/>
</dbReference>
<dbReference type="SUPFAM" id="SSF55846">
    <property type="entry name" value="N-acetylmuramoyl-L-alanine amidase-like"/>
    <property type="match status" value="1"/>
</dbReference>
<dbReference type="GO" id="GO:0008745">
    <property type="term" value="F:N-acetylmuramoyl-L-alanine amidase activity"/>
    <property type="evidence" value="ECO:0007669"/>
    <property type="project" value="UniProtKB-EC"/>
</dbReference>
<dbReference type="FunFam" id="3.40.80.10:FF:000006">
    <property type="entry name" value="N-acetylmuramoyl-L-alanine amidase"/>
    <property type="match status" value="1"/>
</dbReference>
<proteinExistence type="predicted"/>
<dbReference type="RefSeq" id="WP_097233469.1">
    <property type="nucleotide sequence ID" value="NZ_OCNE01000022.1"/>
</dbReference>
<gene>
    <name evidence="6" type="ORF">SAMN06297387_12242</name>
</gene>
<dbReference type="InterPro" id="IPR036505">
    <property type="entry name" value="Amidase/PGRP_sf"/>
</dbReference>
<evidence type="ECO:0000256" key="4">
    <source>
        <dbReference type="ARBA" id="ARBA00023316"/>
    </source>
</evidence>
<keyword evidence="7" id="KW-1185">Reference proteome</keyword>
<reference evidence="6 7" key="1">
    <citation type="submission" date="2017-09" db="EMBL/GenBank/DDBJ databases">
        <authorList>
            <person name="Ehlers B."/>
            <person name="Leendertz F.H."/>
        </authorList>
    </citation>
    <scope>NUCLEOTIDE SEQUENCE [LARGE SCALE GENOMIC DNA]</scope>
    <source>
        <strain evidence="6 7">CGMCC 4.7095</strain>
    </source>
</reference>
<dbReference type="GO" id="GO:0009253">
    <property type="term" value="P:peptidoglycan catabolic process"/>
    <property type="evidence" value="ECO:0007669"/>
    <property type="project" value="InterPro"/>
</dbReference>
<evidence type="ECO:0000259" key="5">
    <source>
        <dbReference type="SMART" id="SM00644"/>
    </source>
</evidence>
<dbReference type="Proteomes" id="UP000219072">
    <property type="component" value="Unassembled WGS sequence"/>
</dbReference>
<feature type="domain" description="N-acetylmuramoyl-L-alanine amidase" evidence="5">
    <location>
        <begin position="75"/>
        <end position="205"/>
    </location>
</feature>
<dbReference type="EC" id="3.5.1.28" evidence="2"/>
<dbReference type="GO" id="GO:0009254">
    <property type="term" value="P:peptidoglycan turnover"/>
    <property type="evidence" value="ECO:0007669"/>
    <property type="project" value="TreeGrafter"/>
</dbReference>
<sequence>MSEDGEGRQGTGRRSDLPRRALLVGGTAGVVGLGFVNRDRLNAWWWRYSGSHVRREEGEVDHPGAEWVPAHRANYRRANRPRDFTIDRVVIHMPEATYDVTLRVFQDPSHGAATHYVVRSADGHVAQLARELDVAYHAGHRGFNERSVGIEHEGWADRPEYLTDEMYAASARLVAGICARHGIPVDREHIVGHNEVPEVVRTCPGPHWDWDRYLTMVAEAAAEEAAETPTEAPTDT</sequence>
<protein>
    <recommendedName>
        <fullName evidence="2">N-acetylmuramoyl-L-alanine amidase</fullName>
        <ecNumber evidence="2">3.5.1.28</ecNumber>
    </recommendedName>
</protein>
<comment type="catalytic activity">
    <reaction evidence="1">
        <text>Hydrolyzes the link between N-acetylmuramoyl residues and L-amino acid residues in certain cell-wall glycopeptides.</text>
        <dbReference type="EC" id="3.5.1.28"/>
    </reaction>
</comment>
<dbReference type="GO" id="GO:0071555">
    <property type="term" value="P:cell wall organization"/>
    <property type="evidence" value="ECO:0007669"/>
    <property type="project" value="UniProtKB-KW"/>
</dbReference>
<keyword evidence="4" id="KW-0961">Cell wall biogenesis/degradation</keyword>
<dbReference type="PANTHER" id="PTHR30417">
    <property type="entry name" value="N-ACETYLMURAMOYL-L-ALANINE AMIDASE AMID"/>
    <property type="match status" value="1"/>
</dbReference>
<dbReference type="CDD" id="cd06583">
    <property type="entry name" value="PGRP"/>
    <property type="match status" value="1"/>
</dbReference>
<evidence type="ECO:0000313" key="7">
    <source>
        <dbReference type="Proteomes" id="UP000219072"/>
    </source>
</evidence>
<accession>A0A286E3P4</accession>
<evidence type="ECO:0000313" key="6">
    <source>
        <dbReference type="EMBL" id="SOD65527.1"/>
    </source>
</evidence>
<dbReference type="SMART" id="SM00644">
    <property type="entry name" value="Ami_2"/>
    <property type="match status" value="1"/>
</dbReference>
<dbReference type="Gene3D" id="3.40.80.10">
    <property type="entry name" value="Peptidoglycan recognition protein-like"/>
    <property type="match status" value="1"/>
</dbReference>